<evidence type="ECO:0000256" key="1">
    <source>
        <dbReference type="ARBA" id="ARBA00004406"/>
    </source>
</evidence>
<feature type="region of interest" description="Disordered" evidence="7">
    <location>
        <begin position="1"/>
        <end position="51"/>
    </location>
</feature>
<evidence type="ECO:0000256" key="7">
    <source>
        <dbReference type="SAM" id="MobiDB-lite"/>
    </source>
</evidence>
<sequence>MSSSDDSSHEVLELHHAPQKQETRETNEFVDETQTQSQASMNSPTSKERENSNDALAVLFNYHEYTVDEYSDGMGSAPYKHRVDHQDGTGSVQSHVLCINHFPSYKNKGKRIVRVPRISNYPIVFSTFIPGTEPSAVTTDFQFVKRGVYNGQWYNDSSTSPLSLYLSPQDFKSIVQHINALSVAATQGNGLLNFVMTFIDCVTFGLWTLLLTQFGYHPYRSIKSFVEKLNSENNTFADNGIALISPTENGFLSLDFEINAP</sequence>
<name>A0A1E5R577_9ASCO</name>
<dbReference type="PANTHER" id="PTHR13254">
    <property type="entry name" value="GOLGI AUTOANTIGEN, GOLGIN SUBFAMILY A, 7"/>
    <property type="match status" value="1"/>
</dbReference>
<gene>
    <name evidence="9" type="ORF">AWRI3579_g3777</name>
</gene>
<dbReference type="STRING" id="56408.A0A1E5R577"/>
<dbReference type="GO" id="GO:0005789">
    <property type="term" value="C:endoplasmic reticulum membrane"/>
    <property type="evidence" value="ECO:0007669"/>
    <property type="project" value="UniProtKB-SubCell"/>
</dbReference>
<dbReference type="PANTHER" id="PTHR13254:SF0">
    <property type="entry name" value="GOLGIN SUBFAMILY A MEMBER 7_ERF4 DOMAIN-CONTAINING PROTEIN"/>
    <property type="match status" value="1"/>
</dbReference>
<dbReference type="GO" id="GO:0031211">
    <property type="term" value="C:endoplasmic reticulum palmitoyltransferase complex"/>
    <property type="evidence" value="ECO:0007669"/>
    <property type="project" value="TreeGrafter"/>
</dbReference>
<keyword evidence="5" id="KW-0256">Endoplasmic reticulum</keyword>
<dbReference type="InterPro" id="IPR051371">
    <property type="entry name" value="Ras_palmitoyltransferase"/>
</dbReference>
<comment type="similarity">
    <text evidence="2">Belongs to the ERF4 family.</text>
</comment>
<dbReference type="OrthoDB" id="5377273at2759"/>
<feature type="compositionally biased region" description="Polar residues" evidence="7">
    <location>
        <begin position="32"/>
        <end position="45"/>
    </location>
</feature>
<organism evidence="9 10">
    <name type="scientific">Hanseniaspora osmophila</name>
    <dbReference type="NCBI Taxonomy" id="56408"/>
    <lineage>
        <taxon>Eukaryota</taxon>
        <taxon>Fungi</taxon>
        <taxon>Dikarya</taxon>
        <taxon>Ascomycota</taxon>
        <taxon>Saccharomycotina</taxon>
        <taxon>Saccharomycetes</taxon>
        <taxon>Saccharomycodales</taxon>
        <taxon>Saccharomycodaceae</taxon>
        <taxon>Hanseniaspora</taxon>
    </lineage>
</organism>
<dbReference type="AlphaFoldDB" id="A0A1E5R577"/>
<reference evidence="10" key="1">
    <citation type="journal article" date="2016" name="Genome Announc.">
        <title>Genome sequences of three species of Hanseniaspora isolated from spontaneous wine fermentations.</title>
        <authorList>
            <person name="Sternes P.R."/>
            <person name="Lee D."/>
            <person name="Kutyna D.R."/>
            <person name="Borneman A.R."/>
        </authorList>
    </citation>
    <scope>NUCLEOTIDE SEQUENCE [LARGE SCALE GENOMIC DNA]</scope>
    <source>
        <strain evidence="10">AWRI3579</strain>
    </source>
</reference>
<evidence type="ECO:0000256" key="2">
    <source>
        <dbReference type="ARBA" id="ARBA00007732"/>
    </source>
</evidence>
<comment type="subunit">
    <text evidence="3">Interacts with ERF2.</text>
</comment>
<dbReference type="Proteomes" id="UP000095728">
    <property type="component" value="Unassembled WGS sequence"/>
</dbReference>
<feature type="compositionally biased region" description="Basic and acidic residues" evidence="7">
    <location>
        <begin position="1"/>
        <end position="27"/>
    </location>
</feature>
<dbReference type="GO" id="GO:0006612">
    <property type="term" value="P:protein targeting to membrane"/>
    <property type="evidence" value="ECO:0007669"/>
    <property type="project" value="TreeGrafter"/>
</dbReference>
<protein>
    <recommendedName>
        <fullName evidence="4">Ras modification protein ERF4</fullName>
    </recommendedName>
</protein>
<proteinExistence type="inferred from homology"/>
<comment type="subcellular location">
    <subcellularLocation>
        <location evidence="1">Endoplasmic reticulum membrane</location>
        <topology evidence="1">Peripheral membrane protein</topology>
    </subcellularLocation>
</comment>
<dbReference type="FunCoup" id="A0A1E5R577">
    <property type="interactions" value="47"/>
</dbReference>
<evidence type="ECO:0000256" key="4">
    <source>
        <dbReference type="ARBA" id="ARBA00018463"/>
    </source>
</evidence>
<dbReference type="Pfam" id="PF10256">
    <property type="entry name" value="Erf4"/>
    <property type="match status" value="1"/>
</dbReference>
<dbReference type="InterPro" id="IPR019383">
    <property type="entry name" value="Golgin_A_7/ERF4"/>
</dbReference>
<comment type="caution">
    <text evidence="9">The sequence shown here is derived from an EMBL/GenBank/DDBJ whole genome shotgun (WGS) entry which is preliminary data.</text>
</comment>
<evidence type="ECO:0000256" key="5">
    <source>
        <dbReference type="ARBA" id="ARBA00022824"/>
    </source>
</evidence>
<evidence type="ECO:0000259" key="8">
    <source>
        <dbReference type="Pfam" id="PF10256"/>
    </source>
</evidence>
<evidence type="ECO:0000313" key="9">
    <source>
        <dbReference type="EMBL" id="OEJ82051.1"/>
    </source>
</evidence>
<keyword evidence="10" id="KW-1185">Reference proteome</keyword>
<dbReference type="EMBL" id="LPNM01000010">
    <property type="protein sequence ID" value="OEJ82051.1"/>
    <property type="molecule type" value="Genomic_DNA"/>
</dbReference>
<feature type="domain" description="Golgin subfamily A member 7/ERF4" evidence="8">
    <location>
        <begin position="112"/>
        <end position="255"/>
    </location>
</feature>
<evidence type="ECO:0000313" key="10">
    <source>
        <dbReference type="Proteomes" id="UP000095728"/>
    </source>
</evidence>
<evidence type="ECO:0000256" key="6">
    <source>
        <dbReference type="ARBA" id="ARBA00023136"/>
    </source>
</evidence>
<evidence type="ECO:0000256" key="3">
    <source>
        <dbReference type="ARBA" id="ARBA00011396"/>
    </source>
</evidence>
<dbReference type="InParanoid" id="A0A1E5R577"/>
<keyword evidence="6" id="KW-0472">Membrane</keyword>
<accession>A0A1E5R577</accession>